<dbReference type="GO" id="GO:0005506">
    <property type="term" value="F:iron ion binding"/>
    <property type="evidence" value="ECO:0007669"/>
    <property type="project" value="InterPro"/>
</dbReference>
<evidence type="ECO:0000313" key="7">
    <source>
        <dbReference type="EMBL" id="KAF0717833.1"/>
    </source>
</evidence>
<dbReference type="AlphaFoldDB" id="A0A485K848"/>
<evidence type="ECO:0000259" key="6">
    <source>
        <dbReference type="Pfam" id="PF04116"/>
    </source>
</evidence>
<name>A0A485K848_9STRA</name>
<dbReference type="GO" id="GO:0016491">
    <property type="term" value="F:oxidoreductase activity"/>
    <property type="evidence" value="ECO:0007669"/>
    <property type="project" value="InterPro"/>
</dbReference>
<feature type="transmembrane region" description="Helical" evidence="5">
    <location>
        <begin position="91"/>
        <end position="109"/>
    </location>
</feature>
<feature type="transmembrane region" description="Helical" evidence="5">
    <location>
        <begin position="182"/>
        <end position="206"/>
    </location>
</feature>
<dbReference type="OrthoDB" id="408954at2759"/>
<organism evidence="8 9">
    <name type="scientific">Aphanomyces stellatus</name>
    <dbReference type="NCBI Taxonomy" id="120398"/>
    <lineage>
        <taxon>Eukaryota</taxon>
        <taxon>Sar</taxon>
        <taxon>Stramenopiles</taxon>
        <taxon>Oomycota</taxon>
        <taxon>Saprolegniomycetes</taxon>
        <taxon>Saprolegniales</taxon>
        <taxon>Verrucalvaceae</taxon>
        <taxon>Aphanomyces</taxon>
    </lineage>
</organism>
<evidence type="ECO:0000256" key="4">
    <source>
        <dbReference type="ARBA" id="ARBA00023136"/>
    </source>
</evidence>
<keyword evidence="3 5" id="KW-1133">Transmembrane helix</keyword>
<keyword evidence="9" id="KW-1185">Reference proteome</keyword>
<accession>A0A485K848</accession>
<reference evidence="7" key="2">
    <citation type="submission" date="2019-06" db="EMBL/GenBank/DDBJ databases">
        <title>Genomics analysis of Aphanomyces spp. identifies a new class of oomycete effector associated with host adaptation.</title>
        <authorList>
            <person name="Gaulin E."/>
        </authorList>
    </citation>
    <scope>NUCLEOTIDE SEQUENCE</scope>
    <source>
        <strain evidence="7">CBS 578.67</strain>
    </source>
</reference>
<dbReference type="GO" id="GO:0008610">
    <property type="term" value="P:lipid biosynthetic process"/>
    <property type="evidence" value="ECO:0007669"/>
    <property type="project" value="InterPro"/>
</dbReference>
<evidence type="ECO:0000313" key="9">
    <source>
        <dbReference type="Proteomes" id="UP000332933"/>
    </source>
</evidence>
<evidence type="ECO:0000256" key="1">
    <source>
        <dbReference type="ARBA" id="ARBA00004370"/>
    </source>
</evidence>
<dbReference type="GO" id="GO:0016020">
    <property type="term" value="C:membrane"/>
    <property type="evidence" value="ECO:0007669"/>
    <property type="project" value="UniProtKB-SubCell"/>
</dbReference>
<dbReference type="InterPro" id="IPR050307">
    <property type="entry name" value="Sterol_Desaturase_Related"/>
</dbReference>
<reference evidence="8 9" key="1">
    <citation type="submission" date="2019-03" db="EMBL/GenBank/DDBJ databases">
        <authorList>
            <person name="Gaulin E."/>
            <person name="Dumas B."/>
        </authorList>
    </citation>
    <scope>NUCLEOTIDE SEQUENCE [LARGE SCALE GENOMIC DNA]</scope>
    <source>
        <strain evidence="8">CBS 568.67</strain>
    </source>
</reference>
<evidence type="ECO:0000256" key="5">
    <source>
        <dbReference type="SAM" id="Phobius"/>
    </source>
</evidence>
<dbReference type="EMBL" id="CAADRA010000211">
    <property type="protein sequence ID" value="VFT79268.1"/>
    <property type="molecule type" value="Genomic_DNA"/>
</dbReference>
<comment type="subcellular location">
    <subcellularLocation>
        <location evidence="1">Membrane</location>
    </subcellularLocation>
</comment>
<evidence type="ECO:0000256" key="2">
    <source>
        <dbReference type="ARBA" id="ARBA00022692"/>
    </source>
</evidence>
<dbReference type="InterPro" id="IPR006694">
    <property type="entry name" value="Fatty_acid_hydroxylase"/>
</dbReference>
<evidence type="ECO:0000256" key="3">
    <source>
        <dbReference type="ARBA" id="ARBA00022989"/>
    </source>
</evidence>
<dbReference type="Proteomes" id="UP000332933">
    <property type="component" value="Unassembled WGS sequence"/>
</dbReference>
<evidence type="ECO:0000313" key="8">
    <source>
        <dbReference type="EMBL" id="VFT79268.1"/>
    </source>
</evidence>
<feature type="domain" description="Fatty acid hydroxylase" evidence="6">
    <location>
        <begin position="132"/>
        <end position="263"/>
    </location>
</feature>
<keyword evidence="4 5" id="KW-0472">Membrane</keyword>
<feature type="transmembrane region" description="Helical" evidence="5">
    <location>
        <begin position="46"/>
        <end position="67"/>
    </location>
</feature>
<gene>
    <name evidence="8" type="primary">Aste57867_2064</name>
    <name evidence="7" type="ORF">As57867_002060</name>
    <name evidence="8" type="ORF">ASTE57867_2064</name>
</gene>
<protein>
    <submittedName>
        <fullName evidence="8">Aste57867_2064 protein</fullName>
    </submittedName>
</protein>
<sequence>MNLTNTSTFQLLQSGCSNLTSLEAYWMSITADMTPFELAFQGTGNLLSAIFVVLSLACVLMDITPSLRKYKMQPSRPPTQGFYWQCLKQVLFNRMVVHVPASLVTIYMWGDRPTFSGSLPLPRPSTVAWDFIRFMLLEDFLFYWIHRFLHWKKIYKYVHKVHHEFSAPFGLASQYTHPVEDILMIMSSMTGPLLFGSHILCLWIWLVFQLCKAMEEHAGYDFPITMSMFLPFKGSPARHDYHHEKFDSNFGSTMAFWDWLCGTDAQFRALQHEKAARGQHGWFDLFDYLSYTPKVKTL</sequence>
<dbReference type="Pfam" id="PF04116">
    <property type="entry name" value="FA_hydroxylase"/>
    <property type="match status" value="1"/>
</dbReference>
<dbReference type="EMBL" id="VJMH01000211">
    <property type="protein sequence ID" value="KAF0717833.1"/>
    <property type="molecule type" value="Genomic_DNA"/>
</dbReference>
<dbReference type="PANTHER" id="PTHR11863">
    <property type="entry name" value="STEROL DESATURASE"/>
    <property type="match status" value="1"/>
</dbReference>
<keyword evidence="2 5" id="KW-0812">Transmembrane</keyword>
<proteinExistence type="predicted"/>